<organism evidence="1 3">
    <name type="scientific">Sulfodiicoccus acidiphilus</name>
    <dbReference type="NCBI Taxonomy" id="1670455"/>
    <lineage>
        <taxon>Archaea</taxon>
        <taxon>Thermoproteota</taxon>
        <taxon>Thermoprotei</taxon>
        <taxon>Sulfolobales</taxon>
        <taxon>Sulfolobaceae</taxon>
        <taxon>Sulfodiicoccus</taxon>
    </lineage>
</organism>
<gene>
    <name evidence="2" type="ORF">GCM10007116_22590</name>
    <name evidence="1" type="ORF">HS1genome_0623</name>
</gene>
<reference evidence="1" key="3">
    <citation type="journal article" date="2019" name="BMC Res. Notes">
        <title>Complete genome sequence of the Sulfodiicoccus acidiphilus strain HS-1T, the first crenarchaeon that lacks polB3, isolated from an acidic hot spring in Ohwaku-dani, Hakone, Japan.</title>
        <authorList>
            <person name="Sakai H.D."/>
            <person name="Kurosawa N."/>
        </authorList>
    </citation>
    <scope>NUCLEOTIDE SEQUENCE</scope>
    <source>
        <strain evidence="1">HS-1</strain>
    </source>
</reference>
<sequence>MPGKVVVLVSSGKDQKPKVLTALTLAAVGKQNRLFDDLKVIFFGPSEELVAERDPDVMKLLDQINAVGERPLACQVVAQSFGLTDALKSVSSVQLTMVGPVIAELAGKGYEFLTF</sequence>
<dbReference type="SUPFAM" id="SSF75169">
    <property type="entry name" value="DsrEFH-like"/>
    <property type="match status" value="1"/>
</dbReference>
<proteinExistence type="predicted"/>
<reference evidence="2" key="1">
    <citation type="journal article" date="2014" name="Int. J. Syst. Evol. Microbiol.">
        <title>Complete genome sequence of Corynebacterium casei LMG S-19264T (=DSM 44701T), isolated from a smear-ripened cheese.</title>
        <authorList>
            <consortium name="US DOE Joint Genome Institute (JGI-PGF)"/>
            <person name="Walter F."/>
            <person name="Albersmeier A."/>
            <person name="Kalinowski J."/>
            <person name="Ruckert C."/>
        </authorList>
    </citation>
    <scope>NUCLEOTIDE SEQUENCE</scope>
    <source>
        <strain evidence="2">JCM 31740</strain>
    </source>
</reference>
<dbReference type="InterPro" id="IPR027396">
    <property type="entry name" value="DsrEFH-like"/>
</dbReference>
<reference evidence="3" key="2">
    <citation type="submission" date="2018-04" db="EMBL/GenBank/DDBJ databases">
        <title>Complete genome sequence of Sulfodiicoccus acidiphilus strain HS-1.</title>
        <authorList>
            <person name="Sakai H.D."/>
            <person name="Kurosawa N."/>
        </authorList>
    </citation>
    <scope>NUCLEOTIDE SEQUENCE [LARGE SCALE GENOMIC DNA]</scope>
    <source>
        <strain evidence="3">HS-1</strain>
    </source>
</reference>
<dbReference type="OrthoDB" id="41780at2157"/>
<dbReference type="Proteomes" id="UP000616143">
    <property type="component" value="Unassembled WGS sequence"/>
</dbReference>
<name>A0A348B232_9CREN</name>
<dbReference type="KEGG" id="sacd:HS1genome_0623"/>
<dbReference type="AlphaFoldDB" id="A0A348B232"/>
<evidence type="ECO:0008006" key="4">
    <source>
        <dbReference type="Google" id="ProtNLM"/>
    </source>
</evidence>
<accession>A0A348B232</accession>
<dbReference type="RefSeq" id="WP_126449591.1">
    <property type="nucleotide sequence ID" value="NZ_AP018553.1"/>
</dbReference>
<evidence type="ECO:0000313" key="1">
    <source>
        <dbReference type="EMBL" id="BBD72234.1"/>
    </source>
</evidence>
<dbReference type="EMBL" id="BMQS01000039">
    <property type="protein sequence ID" value="GGU05799.1"/>
    <property type="molecule type" value="Genomic_DNA"/>
</dbReference>
<keyword evidence="3" id="KW-1185">Reference proteome</keyword>
<dbReference type="Proteomes" id="UP000276741">
    <property type="component" value="Chromosome"/>
</dbReference>
<dbReference type="EMBL" id="AP018553">
    <property type="protein sequence ID" value="BBD72234.1"/>
    <property type="molecule type" value="Genomic_DNA"/>
</dbReference>
<dbReference type="GeneID" id="38666128"/>
<evidence type="ECO:0000313" key="3">
    <source>
        <dbReference type="Proteomes" id="UP000276741"/>
    </source>
</evidence>
<protein>
    <recommendedName>
        <fullName evidence="4">DsrE family protein</fullName>
    </recommendedName>
</protein>
<evidence type="ECO:0000313" key="2">
    <source>
        <dbReference type="EMBL" id="GGU05799.1"/>
    </source>
</evidence>
<reference evidence="2" key="4">
    <citation type="submission" date="2020-09" db="EMBL/GenBank/DDBJ databases">
        <authorList>
            <person name="Sun Q."/>
            <person name="Ohkuma M."/>
        </authorList>
    </citation>
    <scope>NUCLEOTIDE SEQUENCE</scope>
    <source>
        <strain evidence="2">JCM 31740</strain>
    </source>
</reference>
<dbReference type="Gene3D" id="3.40.1260.10">
    <property type="entry name" value="DsrEFH-like"/>
    <property type="match status" value="1"/>
</dbReference>